<dbReference type="Proteomes" id="UP000553948">
    <property type="component" value="Unassembled WGS sequence"/>
</dbReference>
<evidence type="ECO:0000313" key="4">
    <source>
        <dbReference type="Proteomes" id="UP000553948"/>
    </source>
</evidence>
<evidence type="ECO:0000313" key="3">
    <source>
        <dbReference type="EMBL" id="MBA6118044.1"/>
    </source>
</evidence>
<sequence>MSIDFQVAVIGAGITGASLAAQLASQGLDVALIDQGSPASRGASAYSGGLIRLYDRDPLLMEMTARALKAMAGPVFTSAYAGALRQSGVLYRAGLEQQLALDMAIERYASADYPMHRVQGYGPYKARADRADLFEARACTADVRQITARLCGLVRQQGLVLEHCQVQDIDWQADGSACLSLTGERLRCRLLVLACGAWTTGLLPQLDLQTRAIPLARVLTDQDWSLPVIDAPMASYAIALSGHIVQSGCEPRDRASLPEELAGPDARHMLDACQRISHLRPQAKARVLDILPGFDCYSADSRPVLGFVDDTRALYVATGMSGVGFKFAPAVAEIAAEQIGRYLSGVTSEPEPRWRGLSVRRALLTRGAEQRSGSHGA</sequence>
<accession>A0A7W2QKX4</accession>
<name>A0A7W2QKX4_PSEPU</name>
<protein>
    <submittedName>
        <fullName evidence="3">FAD-binding oxidoreductase</fullName>
    </submittedName>
</protein>
<gene>
    <name evidence="3" type="ORF">H4C47_20215</name>
</gene>
<dbReference type="SUPFAM" id="SSF51905">
    <property type="entry name" value="FAD/NAD(P)-binding domain"/>
    <property type="match status" value="1"/>
</dbReference>
<keyword evidence="1" id="KW-0560">Oxidoreductase</keyword>
<evidence type="ECO:0000256" key="1">
    <source>
        <dbReference type="ARBA" id="ARBA00023002"/>
    </source>
</evidence>
<evidence type="ECO:0000259" key="2">
    <source>
        <dbReference type="Pfam" id="PF01266"/>
    </source>
</evidence>
<feature type="domain" description="FAD dependent oxidoreductase" evidence="2">
    <location>
        <begin position="7"/>
        <end position="337"/>
    </location>
</feature>
<dbReference type="GO" id="GO:0005737">
    <property type="term" value="C:cytoplasm"/>
    <property type="evidence" value="ECO:0007669"/>
    <property type="project" value="TreeGrafter"/>
</dbReference>
<comment type="caution">
    <text evidence="3">The sequence shown here is derived from an EMBL/GenBank/DDBJ whole genome shotgun (WGS) entry which is preliminary data.</text>
</comment>
<organism evidence="3 4">
    <name type="scientific">Pseudomonas putida</name>
    <name type="common">Arthrobacter siderocapsulatus</name>
    <dbReference type="NCBI Taxonomy" id="303"/>
    <lineage>
        <taxon>Bacteria</taxon>
        <taxon>Pseudomonadati</taxon>
        <taxon>Pseudomonadota</taxon>
        <taxon>Gammaproteobacteria</taxon>
        <taxon>Pseudomonadales</taxon>
        <taxon>Pseudomonadaceae</taxon>
        <taxon>Pseudomonas</taxon>
    </lineage>
</organism>
<dbReference type="Pfam" id="PF01266">
    <property type="entry name" value="DAO"/>
    <property type="match status" value="1"/>
</dbReference>
<dbReference type="InterPro" id="IPR006076">
    <property type="entry name" value="FAD-dep_OxRdtase"/>
</dbReference>
<dbReference type="Gene3D" id="3.30.9.10">
    <property type="entry name" value="D-Amino Acid Oxidase, subunit A, domain 2"/>
    <property type="match status" value="1"/>
</dbReference>
<dbReference type="RefSeq" id="WP_182387614.1">
    <property type="nucleotide sequence ID" value="NZ_JACGDG010000019.1"/>
</dbReference>
<dbReference type="AlphaFoldDB" id="A0A7W2QKX4"/>
<dbReference type="GO" id="GO:0016491">
    <property type="term" value="F:oxidoreductase activity"/>
    <property type="evidence" value="ECO:0007669"/>
    <property type="project" value="UniProtKB-KW"/>
</dbReference>
<dbReference type="InterPro" id="IPR036188">
    <property type="entry name" value="FAD/NAD-bd_sf"/>
</dbReference>
<dbReference type="PANTHER" id="PTHR13847">
    <property type="entry name" value="SARCOSINE DEHYDROGENASE-RELATED"/>
    <property type="match status" value="1"/>
</dbReference>
<dbReference type="Gene3D" id="3.50.50.60">
    <property type="entry name" value="FAD/NAD(P)-binding domain"/>
    <property type="match status" value="1"/>
</dbReference>
<proteinExistence type="predicted"/>
<dbReference type="EMBL" id="JACGDG010000019">
    <property type="protein sequence ID" value="MBA6118044.1"/>
    <property type="molecule type" value="Genomic_DNA"/>
</dbReference>
<reference evidence="3 4" key="1">
    <citation type="submission" date="2020-07" db="EMBL/GenBank/DDBJ databases">
        <title>Diversity of carbapenemase encoding genes among Pseudomonas putida group clinical isolates in a tertiary Brazilian hospital.</title>
        <authorList>
            <person name="Alberto-Lei F."/>
            <person name="Nodari C.S."/>
            <person name="Streling A.P."/>
            <person name="Paulino J.T."/>
            <person name="Bessa-Neto F.O."/>
            <person name="Cayo R."/>
            <person name="Gales A.C."/>
        </authorList>
    </citation>
    <scope>NUCLEOTIDE SEQUENCE [LARGE SCALE GENOMIC DNA]</scope>
    <source>
        <strain evidence="3 4">12464</strain>
    </source>
</reference>